<dbReference type="RefSeq" id="WP_219875469.1">
    <property type="nucleotide sequence ID" value="NZ_JAHYXK010000001.1"/>
</dbReference>
<proteinExistence type="predicted"/>
<name>A0ABS7CP21_9BACT</name>
<protein>
    <recommendedName>
        <fullName evidence="4">PH domain-containing protein</fullName>
    </recommendedName>
</protein>
<evidence type="ECO:0000256" key="1">
    <source>
        <dbReference type="SAM" id="Phobius"/>
    </source>
</evidence>
<keyword evidence="1" id="KW-0812">Transmembrane</keyword>
<organism evidence="2 3">
    <name type="scientific">Pontibacter aydingkolensis</name>
    <dbReference type="NCBI Taxonomy" id="1911536"/>
    <lineage>
        <taxon>Bacteria</taxon>
        <taxon>Pseudomonadati</taxon>
        <taxon>Bacteroidota</taxon>
        <taxon>Cytophagia</taxon>
        <taxon>Cytophagales</taxon>
        <taxon>Hymenobacteraceae</taxon>
        <taxon>Pontibacter</taxon>
    </lineage>
</organism>
<feature type="transmembrane region" description="Helical" evidence="1">
    <location>
        <begin position="52"/>
        <end position="70"/>
    </location>
</feature>
<keyword evidence="1" id="KW-1133">Transmembrane helix</keyword>
<dbReference type="EMBL" id="JAHYXK010000001">
    <property type="protein sequence ID" value="MBW7465580.1"/>
    <property type="molecule type" value="Genomic_DNA"/>
</dbReference>
<dbReference type="Pfam" id="PF19638">
    <property type="entry name" value="DUF6141"/>
    <property type="match status" value="1"/>
</dbReference>
<comment type="caution">
    <text evidence="2">The sequence shown here is derived from an EMBL/GenBank/DDBJ whole genome shotgun (WGS) entry which is preliminary data.</text>
</comment>
<keyword evidence="3" id="KW-1185">Reference proteome</keyword>
<evidence type="ECO:0008006" key="4">
    <source>
        <dbReference type="Google" id="ProtNLM"/>
    </source>
</evidence>
<evidence type="ECO:0000313" key="2">
    <source>
        <dbReference type="EMBL" id="MBW7465580.1"/>
    </source>
</evidence>
<dbReference type="InterPro" id="IPR046139">
    <property type="entry name" value="DUF6141"/>
</dbReference>
<gene>
    <name evidence="2" type="ORF">K0O23_00750</name>
</gene>
<dbReference type="Proteomes" id="UP000813018">
    <property type="component" value="Unassembled WGS sequence"/>
</dbReference>
<evidence type="ECO:0000313" key="3">
    <source>
        <dbReference type="Proteomes" id="UP000813018"/>
    </source>
</evidence>
<accession>A0ABS7CP21</accession>
<feature type="transmembrane region" description="Helical" evidence="1">
    <location>
        <begin position="17"/>
        <end position="40"/>
    </location>
</feature>
<keyword evidence="1" id="KW-0472">Membrane</keyword>
<sequence length="169" mass="19644">MSDQVILYSEQQRFKQFWLWAIILGAAAIFWAGFIYQVLLGEQFGNRPVSDVQLAILFALMGVGMPWFFYQMKLTTEVRPGEIHIRFWPFHVRPVIIHLHLVRDFEKVTYNPIGDYGGWGIRWGFKGKAYNMSGNEGVQLRFYNRKPLLVGSQDAVALFEAIKLAKELR</sequence>
<reference evidence="2 3" key="1">
    <citation type="journal article" date="2016" name="Int. J. Syst. Evol. Microbiol.">
        <title>Pontibacter aydingkolensis sp. nov., isolated from soil of a salt lake.</title>
        <authorList>
            <person name="Osman G."/>
            <person name="Zhang T."/>
            <person name="Lou K."/>
            <person name="Gao Y."/>
            <person name="Chang W."/>
            <person name="Lin Q."/>
            <person name="Yang H.M."/>
            <person name="Huo X.D."/>
            <person name="Wang N."/>
        </authorList>
    </citation>
    <scope>NUCLEOTIDE SEQUENCE [LARGE SCALE GENOMIC DNA]</scope>
    <source>
        <strain evidence="2 3">KACC 19255</strain>
    </source>
</reference>